<evidence type="ECO:0000259" key="10">
    <source>
        <dbReference type="PROSITE" id="PS50157"/>
    </source>
</evidence>
<dbReference type="Proteomes" id="UP000285301">
    <property type="component" value="Unassembled WGS sequence"/>
</dbReference>
<accession>A0A3S3P7E7</accession>
<evidence type="ECO:0000256" key="8">
    <source>
        <dbReference type="PROSITE-ProRule" id="PRU00042"/>
    </source>
</evidence>
<reference evidence="12" key="2">
    <citation type="submission" date="2018-11" db="EMBL/GenBank/DDBJ databases">
        <title>Trombidioid mite genomics.</title>
        <authorList>
            <person name="Dong X."/>
        </authorList>
    </citation>
    <scope>NUCLEOTIDE SEQUENCE</scope>
    <source>
        <strain evidence="12">UoL-WK</strain>
    </source>
</reference>
<reference evidence="12 14" key="1">
    <citation type="journal article" date="2018" name="Gigascience">
        <title>Genomes of trombidid mites reveal novel predicted allergens and laterally-transferred genes associated with secondary metabolism.</title>
        <authorList>
            <person name="Dong X."/>
            <person name="Chaisiri K."/>
            <person name="Xia D."/>
            <person name="Armstrong S.D."/>
            <person name="Fang Y."/>
            <person name="Donnelly M.J."/>
            <person name="Kadowaki T."/>
            <person name="McGarry J.W."/>
            <person name="Darby A.C."/>
            <person name="Makepeace B.L."/>
        </authorList>
    </citation>
    <scope>NUCLEOTIDE SEQUENCE [LARGE SCALE GENOMIC DNA]</scope>
    <source>
        <strain evidence="12">UoL-WK</strain>
    </source>
</reference>
<feature type="domain" description="C2H2-type" evidence="10">
    <location>
        <begin position="545"/>
        <end position="573"/>
    </location>
</feature>
<evidence type="ECO:0000313" key="11">
    <source>
        <dbReference type="EMBL" id="RWS15898.1"/>
    </source>
</evidence>
<dbReference type="AlphaFoldDB" id="A0A3S3P7E7"/>
<keyword evidence="14" id="KW-1185">Reference proteome</keyword>
<dbReference type="InterPro" id="IPR013087">
    <property type="entry name" value="Znf_C2H2_type"/>
</dbReference>
<dbReference type="Pfam" id="PF00096">
    <property type="entry name" value="zf-C2H2"/>
    <property type="match status" value="4"/>
</dbReference>
<organism evidence="12 14">
    <name type="scientific">Dinothrombium tinctorium</name>
    <dbReference type="NCBI Taxonomy" id="1965070"/>
    <lineage>
        <taxon>Eukaryota</taxon>
        <taxon>Metazoa</taxon>
        <taxon>Ecdysozoa</taxon>
        <taxon>Arthropoda</taxon>
        <taxon>Chelicerata</taxon>
        <taxon>Arachnida</taxon>
        <taxon>Acari</taxon>
        <taxon>Acariformes</taxon>
        <taxon>Trombidiformes</taxon>
        <taxon>Prostigmata</taxon>
        <taxon>Anystina</taxon>
        <taxon>Parasitengona</taxon>
        <taxon>Trombidioidea</taxon>
        <taxon>Trombidiidae</taxon>
        <taxon>Dinothrombium</taxon>
    </lineage>
</organism>
<dbReference type="FunFam" id="3.30.160.60:FF:000110">
    <property type="entry name" value="Zinc finger protein-like"/>
    <property type="match status" value="1"/>
</dbReference>
<dbReference type="InterPro" id="IPR036236">
    <property type="entry name" value="Znf_C2H2_sf"/>
</dbReference>
<dbReference type="PROSITE" id="PS50157">
    <property type="entry name" value="ZINC_FINGER_C2H2_2"/>
    <property type="match status" value="5"/>
</dbReference>
<evidence type="ECO:0000256" key="9">
    <source>
        <dbReference type="SAM" id="MobiDB-lite"/>
    </source>
</evidence>
<dbReference type="FunFam" id="3.30.160.60:FF:000446">
    <property type="entry name" value="Zinc finger protein"/>
    <property type="match status" value="2"/>
</dbReference>
<dbReference type="OrthoDB" id="6503033at2759"/>
<dbReference type="SUPFAM" id="SSF57667">
    <property type="entry name" value="beta-beta-alpha zinc fingers"/>
    <property type="match status" value="3"/>
</dbReference>
<evidence type="ECO:0000256" key="3">
    <source>
        <dbReference type="ARBA" id="ARBA00022723"/>
    </source>
</evidence>
<dbReference type="InterPro" id="IPR050331">
    <property type="entry name" value="Zinc_finger"/>
</dbReference>
<comment type="caution">
    <text evidence="12">The sequence shown here is derived from an EMBL/GenBank/DDBJ whole genome shotgun (WGS) entry which is preliminary data.</text>
</comment>
<evidence type="ECO:0000256" key="7">
    <source>
        <dbReference type="ARBA" id="ARBA00023242"/>
    </source>
</evidence>
<dbReference type="FunFam" id="3.30.160.60:FF:000340">
    <property type="entry name" value="zinc finger protein 473 isoform X1"/>
    <property type="match status" value="1"/>
</dbReference>
<dbReference type="GO" id="GO:0005634">
    <property type="term" value="C:nucleus"/>
    <property type="evidence" value="ECO:0007669"/>
    <property type="project" value="UniProtKB-SubCell"/>
</dbReference>
<evidence type="ECO:0000256" key="1">
    <source>
        <dbReference type="ARBA" id="ARBA00004123"/>
    </source>
</evidence>
<evidence type="ECO:0000256" key="2">
    <source>
        <dbReference type="ARBA" id="ARBA00006991"/>
    </source>
</evidence>
<dbReference type="PANTHER" id="PTHR16515">
    <property type="entry name" value="PR DOMAIN ZINC FINGER PROTEIN"/>
    <property type="match status" value="1"/>
</dbReference>
<feature type="region of interest" description="Disordered" evidence="9">
    <location>
        <begin position="389"/>
        <end position="422"/>
    </location>
</feature>
<dbReference type="PROSITE" id="PS00028">
    <property type="entry name" value="ZINC_FINGER_C2H2_1"/>
    <property type="match status" value="5"/>
</dbReference>
<feature type="region of interest" description="Disordered" evidence="9">
    <location>
        <begin position="285"/>
        <end position="304"/>
    </location>
</feature>
<keyword evidence="7" id="KW-0539">Nucleus</keyword>
<dbReference type="PANTHER" id="PTHR16515:SF49">
    <property type="entry name" value="GASTRULA ZINC FINGER PROTEIN XLCGF49.1-LIKE-RELATED"/>
    <property type="match status" value="1"/>
</dbReference>
<evidence type="ECO:0000313" key="13">
    <source>
        <dbReference type="EMBL" id="RWS16523.1"/>
    </source>
</evidence>
<dbReference type="EMBL" id="NCKU01000217">
    <property type="protein sequence ID" value="RWS16523.1"/>
    <property type="molecule type" value="Genomic_DNA"/>
</dbReference>
<feature type="compositionally biased region" description="Polar residues" evidence="9">
    <location>
        <begin position="395"/>
        <end position="422"/>
    </location>
</feature>
<keyword evidence="5 8" id="KW-0863">Zinc-finger</keyword>
<dbReference type="Gene3D" id="3.30.160.60">
    <property type="entry name" value="Classic Zinc Finger"/>
    <property type="match status" value="4"/>
</dbReference>
<keyword evidence="6" id="KW-0862">Zinc</keyword>
<evidence type="ECO:0000256" key="5">
    <source>
        <dbReference type="ARBA" id="ARBA00022771"/>
    </source>
</evidence>
<protein>
    <submittedName>
        <fullName evidence="12">Zinc finger protein-like protein</fullName>
    </submittedName>
</protein>
<dbReference type="GO" id="GO:0010468">
    <property type="term" value="P:regulation of gene expression"/>
    <property type="evidence" value="ECO:0007669"/>
    <property type="project" value="TreeGrafter"/>
</dbReference>
<feature type="domain" description="C2H2-type" evidence="10">
    <location>
        <begin position="488"/>
        <end position="515"/>
    </location>
</feature>
<evidence type="ECO:0000256" key="6">
    <source>
        <dbReference type="ARBA" id="ARBA00022833"/>
    </source>
</evidence>
<dbReference type="GO" id="GO:0008270">
    <property type="term" value="F:zinc ion binding"/>
    <property type="evidence" value="ECO:0007669"/>
    <property type="project" value="UniProtKB-KW"/>
</dbReference>
<dbReference type="STRING" id="1965070.A0A3S3P7E7"/>
<dbReference type="EMBL" id="NCKU01000342">
    <property type="protein sequence ID" value="RWS15898.1"/>
    <property type="molecule type" value="Genomic_DNA"/>
</dbReference>
<feature type="domain" description="C2H2-type" evidence="10">
    <location>
        <begin position="428"/>
        <end position="455"/>
    </location>
</feature>
<keyword evidence="4" id="KW-0677">Repeat</keyword>
<name>A0A3S3P7E7_9ACAR</name>
<dbReference type="EMBL" id="NCKU01000218">
    <property type="protein sequence ID" value="RWS16513.1"/>
    <property type="molecule type" value="Genomic_DNA"/>
</dbReference>
<proteinExistence type="inferred from homology"/>
<keyword evidence="3" id="KW-0479">Metal-binding</keyword>
<evidence type="ECO:0000256" key="4">
    <source>
        <dbReference type="ARBA" id="ARBA00022737"/>
    </source>
</evidence>
<feature type="domain" description="C2H2-type" evidence="10">
    <location>
        <begin position="460"/>
        <end position="487"/>
    </location>
</feature>
<feature type="domain" description="C2H2-type" evidence="10">
    <location>
        <begin position="516"/>
        <end position="544"/>
    </location>
</feature>
<comment type="similarity">
    <text evidence="2">Belongs to the krueppel C2H2-type zinc-finger protein family.</text>
</comment>
<gene>
    <name evidence="12" type="ORF">B4U79_05786</name>
    <name evidence="13" type="ORF">B4U79_11431</name>
    <name evidence="11" type="ORF">B4U79_15251</name>
</gene>
<dbReference type="SMART" id="SM00355">
    <property type="entry name" value="ZnF_C2H2"/>
    <property type="match status" value="5"/>
</dbReference>
<comment type="subcellular location">
    <subcellularLocation>
        <location evidence="1">Nucleus</location>
    </subcellularLocation>
</comment>
<evidence type="ECO:0000313" key="14">
    <source>
        <dbReference type="Proteomes" id="UP000285301"/>
    </source>
</evidence>
<sequence>MEDERNHSTLGVELNQLNKKPKLTPIIVLPSNTHSLSKLEENCSNNGRLNVQYVSVAYHNESHLINGIKSDANIASHKPDGTLYENDKKCFIALPVDNVSNLSDSESSVKPGHQTITNQRVLISPTDFLSLSEEVSTTKSSAVKRDVNLSTSCMEVMKRNDNNMAISLDRYCESPFMLETQRETQLISDDDASNNGRVSGLSESHEDITTDDLFATTLGDQHSALREVVVTPVDTDSPRNTPVNKEFIRYLNNDSCVVKEEKFETEEDTIKLDCRSNLTVLNPVDSQNESELSPPHIDNSKASINSSTLTPISEESSVNQTPSSSCITMAVPVAPLDIKILPTGLLQLAANIAAVFPNSTMQKQIALQLLREDGTSIIVPITTRANEASIPDASAPTNSAENIPVESATSSHSLTVENSQNQETDRPFKCELCNSTFTRLGNYTRHKKIHSLPSKEDQRFRCDICGKSFIQRCDLARHLHIHRGTEPHRCSQCGKGYIRHSDLVTHQRFHNKEKPFACPHCSKGFCQRGDLNRHLRSIHLQLKPILCSHCHKKFAKEETLLRHINANHRDKLTVN</sequence>
<evidence type="ECO:0000313" key="12">
    <source>
        <dbReference type="EMBL" id="RWS16513.1"/>
    </source>
</evidence>